<comment type="caution">
    <text evidence="3">The sequence shown here is derived from an EMBL/GenBank/DDBJ whole genome shotgun (WGS) entry which is preliminary data.</text>
</comment>
<organism evidence="3 4">
    <name type="scientific">Lactobacillus crispatus</name>
    <dbReference type="NCBI Taxonomy" id="47770"/>
    <lineage>
        <taxon>Bacteria</taxon>
        <taxon>Bacillati</taxon>
        <taxon>Bacillota</taxon>
        <taxon>Bacilli</taxon>
        <taxon>Lactobacillales</taxon>
        <taxon>Lactobacillaceae</taxon>
        <taxon>Lactobacillus</taxon>
    </lineage>
</organism>
<evidence type="ECO:0000256" key="1">
    <source>
        <dbReference type="SAM" id="MobiDB-lite"/>
    </source>
</evidence>
<feature type="domain" description="Phage head morphogenesis" evidence="2">
    <location>
        <begin position="154"/>
        <end position="260"/>
    </location>
</feature>
<evidence type="ECO:0000259" key="2">
    <source>
        <dbReference type="Pfam" id="PF04233"/>
    </source>
</evidence>
<feature type="compositionally biased region" description="Basic and acidic residues" evidence="1">
    <location>
        <begin position="223"/>
        <end position="233"/>
    </location>
</feature>
<dbReference type="Proteomes" id="UP000289808">
    <property type="component" value="Unassembled WGS sequence"/>
</dbReference>
<dbReference type="AlphaFoldDB" id="A0A4Q0LXQ0"/>
<evidence type="ECO:0000313" key="4">
    <source>
        <dbReference type="Proteomes" id="UP000289808"/>
    </source>
</evidence>
<protein>
    <submittedName>
        <fullName evidence="3">Phage head morphogenesis protein</fullName>
    </submittedName>
</protein>
<reference evidence="3 4" key="1">
    <citation type="submission" date="2019-01" db="EMBL/GenBank/DDBJ databases">
        <title>The genome sequence of Lactobacillus crispatus L49.</title>
        <authorList>
            <person name="Zhong J."/>
            <person name="Zhang J."/>
        </authorList>
    </citation>
    <scope>NUCLEOTIDE SEQUENCE [LARGE SCALE GENOMIC DNA]</scope>
    <source>
        <strain evidence="3 4">L49</strain>
    </source>
</reference>
<accession>A0A4Q0LXQ0</accession>
<gene>
    <name evidence="3" type="ORF">ERD32_01360</name>
</gene>
<feature type="region of interest" description="Disordered" evidence="1">
    <location>
        <begin position="223"/>
        <end position="254"/>
    </location>
</feature>
<evidence type="ECO:0000313" key="3">
    <source>
        <dbReference type="EMBL" id="RXF60044.1"/>
    </source>
</evidence>
<dbReference type="NCBIfam" id="TIGR01641">
    <property type="entry name" value="phageSPP1_gp7"/>
    <property type="match status" value="1"/>
</dbReference>
<dbReference type="Pfam" id="PF04233">
    <property type="entry name" value="Phage_Mu_F"/>
    <property type="match status" value="1"/>
</dbReference>
<dbReference type="InterPro" id="IPR006528">
    <property type="entry name" value="Phage_head_morphogenesis_dom"/>
</dbReference>
<sequence length="267" mass="30366">MTTHRRMPHTRYPRNLEDAYRRRIVRLVYQWRKVAMEYFNVYMGDYFKGGTQIVGDAPKKNNPTETEQQNVLHNLDAMGYTIKQATSDATIRKIAEQFVRTIDMFSYNNVAMQIRIAGINPIRDSPELTKIFNARVAENVQLIKYMKDRYADSITGVISRAISNGDGTGVITKEIVKQTGMSVRHAALVANDQTGSALAKFNESRHKAAGAKDYVWQSMEDNRVRPKHQELDGTRQTYDDPTGGDDGQMPGEPINCRCVADPIFSFY</sequence>
<dbReference type="EMBL" id="SCLX01000005">
    <property type="protein sequence ID" value="RXF60044.1"/>
    <property type="molecule type" value="Genomic_DNA"/>
</dbReference>
<proteinExistence type="predicted"/>
<dbReference type="RefSeq" id="WP_005719013.1">
    <property type="nucleotide sequence ID" value="NZ_CAZZQD010000001.1"/>
</dbReference>
<name>A0A4Q0LXQ0_9LACO</name>